<proteinExistence type="predicted"/>
<evidence type="ECO:0000313" key="3">
    <source>
        <dbReference type="Proteomes" id="UP001438953"/>
    </source>
</evidence>
<feature type="transmembrane region" description="Helical" evidence="1">
    <location>
        <begin position="12"/>
        <end position="32"/>
    </location>
</feature>
<sequence>MWNWITENVTAVQAMVSLLSTVVWIVYLNLFLSSYQRQKRSSILISRAGSNQMGAHCIVSNMGSEPAFLVDVLAEITTDERVITASVADRLESWDEGASPSTTVSAEGPIESGGYTDIGTFEQLFDRVCRQSEIENCAHRISHVNLIAIAATNQARELVAAHRSFEVNRSEGRAPRLHPVQVEAIQIRSRHKRKKLTAILKQMQDYQAIEGSVMGELGHPRHHRLVFWRRGAGRQAIGT</sequence>
<dbReference type="RefSeq" id="WP_350939238.1">
    <property type="nucleotide sequence ID" value="NZ_JAYWLC010000038.1"/>
</dbReference>
<dbReference type="EMBL" id="JAYWLC010000038">
    <property type="protein sequence ID" value="MER5173946.1"/>
    <property type="molecule type" value="Genomic_DNA"/>
</dbReference>
<dbReference type="Proteomes" id="UP001438953">
    <property type="component" value="Unassembled WGS sequence"/>
</dbReference>
<reference evidence="2 3" key="1">
    <citation type="submission" date="2024-06" db="EMBL/GenBank/DDBJ databases">
        <title>Thioclava kandeliae sp. nov. from a rhizosphere soil sample of Kandelia candel in a mangrove.</title>
        <authorList>
            <person name="Mu T."/>
        </authorList>
    </citation>
    <scope>NUCLEOTIDE SEQUENCE [LARGE SCALE GENOMIC DNA]</scope>
    <source>
        <strain evidence="2 3">CPCC 100088</strain>
    </source>
</reference>
<protein>
    <submittedName>
        <fullName evidence="2">Uncharacterized protein</fullName>
    </submittedName>
</protein>
<keyword evidence="3" id="KW-1185">Reference proteome</keyword>
<keyword evidence="1" id="KW-1133">Transmembrane helix</keyword>
<organism evidence="2 3">
    <name type="scientific">Thioclava kandeliae</name>
    <dbReference type="NCBI Taxonomy" id="3070818"/>
    <lineage>
        <taxon>Bacteria</taxon>
        <taxon>Pseudomonadati</taxon>
        <taxon>Pseudomonadota</taxon>
        <taxon>Alphaproteobacteria</taxon>
        <taxon>Rhodobacterales</taxon>
        <taxon>Paracoccaceae</taxon>
        <taxon>Thioclava</taxon>
    </lineage>
</organism>
<evidence type="ECO:0000256" key="1">
    <source>
        <dbReference type="SAM" id="Phobius"/>
    </source>
</evidence>
<accession>A0ABV1SMW8</accession>
<keyword evidence="1" id="KW-0472">Membrane</keyword>
<keyword evidence="1" id="KW-0812">Transmembrane</keyword>
<evidence type="ECO:0000313" key="2">
    <source>
        <dbReference type="EMBL" id="MER5173946.1"/>
    </source>
</evidence>
<name>A0ABV1SMW8_9RHOB</name>
<gene>
    <name evidence="2" type="ORF">VSX56_19515</name>
</gene>
<comment type="caution">
    <text evidence="2">The sequence shown here is derived from an EMBL/GenBank/DDBJ whole genome shotgun (WGS) entry which is preliminary data.</text>
</comment>